<evidence type="ECO:0000313" key="1">
    <source>
        <dbReference type="EMBL" id="KAF5347167.1"/>
    </source>
</evidence>
<dbReference type="InterPro" id="IPR011990">
    <property type="entry name" value="TPR-like_helical_dom_sf"/>
</dbReference>
<dbReference type="Pfam" id="PF13424">
    <property type="entry name" value="TPR_12"/>
    <property type="match status" value="1"/>
</dbReference>
<sequence length="135" mass="15049">MLGQYEDAKVMLEEAKEQFEGVGSRLGAAQCLQSLGDICRLLSQYEDAKVMLEQARKHFEQVGDRLGAAQSLRILGRIDHEEGHLFPAKAKFEKAKELFEGIQMPQEVAICEDSLQQLNDELADSLTSGKTLPQI</sequence>
<keyword evidence="2" id="KW-1185">Reference proteome</keyword>
<gene>
    <name evidence="1" type="ORF">D9758_011035</name>
</gene>
<dbReference type="SUPFAM" id="SSF48452">
    <property type="entry name" value="TPR-like"/>
    <property type="match status" value="1"/>
</dbReference>
<accession>A0A8H5CV38</accession>
<protein>
    <recommendedName>
        <fullName evidence="3">TPR-like protein</fullName>
    </recommendedName>
</protein>
<dbReference type="AlphaFoldDB" id="A0A8H5CV38"/>
<dbReference type="EMBL" id="JAACJM010000096">
    <property type="protein sequence ID" value="KAF5347167.1"/>
    <property type="molecule type" value="Genomic_DNA"/>
</dbReference>
<dbReference type="Proteomes" id="UP000559256">
    <property type="component" value="Unassembled WGS sequence"/>
</dbReference>
<dbReference type="Gene3D" id="1.25.40.10">
    <property type="entry name" value="Tetratricopeptide repeat domain"/>
    <property type="match status" value="1"/>
</dbReference>
<proteinExistence type="predicted"/>
<dbReference type="OrthoDB" id="621413at2759"/>
<evidence type="ECO:0008006" key="3">
    <source>
        <dbReference type="Google" id="ProtNLM"/>
    </source>
</evidence>
<name>A0A8H5CV38_9AGAR</name>
<organism evidence="1 2">
    <name type="scientific">Tetrapyrgos nigripes</name>
    <dbReference type="NCBI Taxonomy" id="182062"/>
    <lineage>
        <taxon>Eukaryota</taxon>
        <taxon>Fungi</taxon>
        <taxon>Dikarya</taxon>
        <taxon>Basidiomycota</taxon>
        <taxon>Agaricomycotina</taxon>
        <taxon>Agaricomycetes</taxon>
        <taxon>Agaricomycetidae</taxon>
        <taxon>Agaricales</taxon>
        <taxon>Marasmiineae</taxon>
        <taxon>Marasmiaceae</taxon>
        <taxon>Tetrapyrgos</taxon>
    </lineage>
</organism>
<evidence type="ECO:0000313" key="2">
    <source>
        <dbReference type="Proteomes" id="UP000559256"/>
    </source>
</evidence>
<comment type="caution">
    <text evidence="1">The sequence shown here is derived from an EMBL/GenBank/DDBJ whole genome shotgun (WGS) entry which is preliminary data.</text>
</comment>
<reference evidence="1 2" key="1">
    <citation type="journal article" date="2020" name="ISME J.">
        <title>Uncovering the hidden diversity of litter-decomposition mechanisms in mushroom-forming fungi.</title>
        <authorList>
            <person name="Floudas D."/>
            <person name="Bentzer J."/>
            <person name="Ahren D."/>
            <person name="Johansson T."/>
            <person name="Persson P."/>
            <person name="Tunlid A."/>
        </authorList>
    </citation>
    <scope>NUCLEOTIDE SEQUENCE [LARGE SCALE GENOMIC DNA]</scope>
    <source>
        <strain evidence="1 2">CBS 291.85</strain>
    </source>
</reference>